<organism evidence="2 3">
    <name type="scientific">Brevibacillus laterosporus</name>
    <name type="common">Bacillus laterosporus</name>
    <dbReference type="NCBI Taxonomy" id="1465"/>
    <lineage>
        <taxon>Bacteria</taxon>
        <taxon>Bacillati</taxon>
        <taxon>Bacillota</taxon>
        <taxon>Bacilli</taxon>
        <taxon>Bacillales</taxon>
        <taxon>Paenibacillaceae</taxon>
        <taxon>Brevibacillus</taxon>
    </lineage>
</organism>
<dbReference type="AlphaFoldDB" id="A0AAP3DEF7"/>
<evidence type="ECO:0000259" key="1">
    <source>
        <dbReference type="Pfam" id="PF00899"/>
    </source>
</evidence>
<dbReference type="SUPFAM" id="SSF69572">
    <property type="entry name" value="Activating enzymes of the ubiquitin-like proteins"/>
    <property type="match status" value="1"/>
</dbReference>
<dbReference type="Gene3D" id="3.40.50.720">
    <property type="entry name" value="NAD(P)-binding Rossmann-like Domain"/>
    <property type="match status" value="1"/>
</dbReference>
<dbReference type="InterPro" id="IPR035985">
    <property type="entry name" value="Ubiquitin-activating_enz"/>
</dbReference>
<evidence type="ECO:0000313" key="3">
    <source>
        <dbReference type="Proteomes" id="UP001077662"/>
    </source>
</evidence>
<protein>
    <submittedName>
        <fullName evidence="2">ThiF family adenylyltransferase</fullName>
    </submittedName>
</protein>
<dbReference type="InterPro" id="IPR000594">
    <property type="entry name" value="ThiF_NAD_FAD-bd"/>
</dbReference>
<gene>
    <name evidence="2" type="ORF">O0554_06385</name>
</gene>
<keyword evidence="2" id="KW-0548">Nucleotidyltransferase</keyword>
<accession>A0AAP3DEF7</accession>
<dbReference type="Proteomes" id="UP001077662">
    <property type="component" value="Unassembled WGS sequence"/>
</dbReference>
<dbReference type="Pfam" id="PF00899">
    <property type="entry name" value="ThiF"/>
    <property type="match status" value="1"/>
</dbReference>
<dbReference type="GO" id="GO:0008641">
    <property type="term" value="F:ubiquitin-like modifier activating enzyme activity"/>
    <property type="evidence" value="ECO:0007669"/>
    <property type="project" value="InterPro"/>
</dbReference>
<dbReference type="GO" id="GO:0061503">
    <property type="term" value="F:tRNA threonylcarbamoyladenosine dehydratase"/>
    <property type="evidence" value="ECO:0007669"/>
    <property type="project" value="TreeGrafter"/>
</dbReference>
<keyword evidence="2" id="KW-0808">Transferase</keyword>
<dbReference type="PANTHER" id="PTHR43267">
    <property type="entry name" value="TRNA THREONYLCARBAMOYLADENOSINE DEHYDRATASE"/>
    <property type="match status" value="1"/>
</dbReference>
<dbReference type="RefSeq" id="WP_258433124.1">
    <property type="nucleotide sequence ID" value="NZ_JANSGW010000007.1"/>
</dbReference>
<sequence>MDENQYYWEMVKKNIGVYSREEQERLRNAKVIIFGLGGVGGYEVILCARMGLGHIIGVDPDEFEVSNINRQMLSFVSRIGSNKAETAAELLQDINPSINIRVTQDFVTEQNAIDLLSNTDVIVDTTDDLVARVIIHRAAATLGIPSIWIAVTPPFRGGVMSLTPDSVPYEIALGYPSYQQSLTDNVKQKIHSMKDGRALYSISHGADKQWAQNYVKKESPWAVLSPVANIVGILASFEAFKLIVRRSSLLPILSPQLIRIDLAHNEMVTVMNPQNGSWNYSEL</sequence>
<evidence type="ECO:0000313" key="2">
    <source>
        <dbReference type="EMBL" id="MCZ0806548.1"/>
    </source>
</evidence>
<reference evidence="2" key="1">
    <citation type="submission" date="2022-09" db="EMBL/GenBank/DDBJ databases">
        <title>Genome analysis and characterization of larvicidal activity of Brevibacillus strains.</title>
        <authorList>
            <person name="Patrusheva E.V."/>
            <person name="Izotova A.O."/>
            <person name="Toshchakov S.V."/>
            <person name="Sineoky S.P."/>
        </authorList>
    </citation>
    <scope>NUCLEOTIDE SEQUENCE</scope>
    <source>
        <strain evidence="2">VKPM_B-13247</strain>
    </source>
</reference>
<dbReference type="PANTHER" id="PTHR43267:SF1">
    <property type="entry name" value="TRNA THREONYLCARBAMOYLADENOSINE DEHYDRATASE"/>
    <property type="match status" value="1"/>
</dbReference>
<dbReference type="GO" id="GO:0016779">
    <property type="term" value="F:nucleotidyltransferase activity"/>
    <property type="evidence" value="ECO:0007669"/>
    <property type="project" value="UniProtKB-KW"/>
</dbReference>
<dbReference type="EMBL" id="JAPTNE010000007">
    <property type="protein sequence ID" value="MCZ0806548.1"/>
    <property type="molecule type" value="Genomic_DNA"/>
</dbReference>
<comment type="caution">
    <text evidence="2">The sequence shown here is derived from an EMBL/GenBank/DDBJ whole genome shotgun (WGS) entry which is preliminary data.</text>
</comment>
<feature type="domain" description="THIF-type NAD/FAD binding fold" evidence="1">
    <location>
        <begin position="14"/>
        <end position="271"/>
    </location>
</feature>
<name>A0AAP3DEF7_BRELA</name>
<proteinExistence type="predicted"/>
<dbReference type="InterPro" id="IPR045886">
    <property type="entry name" value="ThiF/MoeB/HesA"/>
</dbReference>
<dbReference type="GO" id="GO:0061504">
    <property type="term" value="P:cyclic threonylcarbamoyladenosine biosynthetic process"/>
    <property type="evidence" value="ECO:0007669"/>
    <property type="project" value="TreeGrafter"/>
</dbReference>